<evidence type="ECO:0000259" key="11">
    <source>
        <dbReference type="Pfam" id="PF13967"/>
    </source>
</evidence>
<feature type="domain" description="CSC1/OSCA1-like N-terminal transmembrane" evidence="11">
    <location>
        <begin position="26"/>
        <end position="176"/>
    </location>
</feature>
<feature type="transmembrane region" description="Helical" evidence="9">
    <location>
        <begin position="26"/>
        <end position="47"/>
    </location>
</feature>
<evidence type="ECO:0000256" key="8">
    <source>
        <dbReference type="SAM" id="MobiDB-lite"/>
    </source>
</evidence>
<dbReference type="GO" id="GO:0005227">
    <property type="term" value="F:calcium-activated cation channel activity"/>
    <property type="evidence" value="ECO:0007669"/>
    <property type="project" value="InterPro"/>
</dbReference>
<evidence type="ECO:0000259" key="10">
    <source>
        <dbReference type="Pfam" id="PF02714"/>
    </source>
</evidence>
<dbReference type="InterPro" id="IPR032880">
    <property type="entry name" value="CSC1/OSCA1-like_N"/>
</dbReference>
<feature type="transmembrane region" description="Helical" evidence="9">
    <location>
        <begin position="545"/>
        <end position="567"/>
    </location>
</feature>
<reference evidence="13 14" key="1">
    <citation type="submission" date="2019-03" db="EMBL/GenBank/DDBJ databases">
        <title>Sequencing 23 genomes of Wallemia ichthyophaga.</title>
        <authorList>
            <person name="Gostincar C."/>
        </authorList>
    </citation>
    <scope>NUCLEOTIDE SEQUENCE [LARGE SCALE GENOMIC DNA]</scope>
    <source>
        <strain evidence="13 14">EXF-5753</strain>
    </source>
</reference>
<evidence type="ECO:0000256" key="9">
    <source>
        <dbReference type="SAM" id="Phobius"/>
    </source>
</evidence>
<feature type="transmembrane region" description="Helical" evidence="9">
    <location>
        <begin position="112"/>
        <end position="131"/>
    </location>
</feature>
<feature type="transmembrane region" description="Helical" evidence="9">
    <location>
        <begin position="588"/>
        <end position="607"/>
    </location>
</feature>
<dbReference type="Pfam" id="PF14703">
    <property type="entry name" value="PHM7_cyt"/>
    <property type="match status" value="1"/>
</dbReference>
<dbReference type="OrthoDB" id="2150324at2759"/>
<keyword evidence="4 9" id="KW-0812">Transmembrane</keyword>
<feature type="compositionally biased region" description="Polar residues" evidence="8">
    <location>
        <begin position="944"/>
        <end position="953"/>
    </location>
</feature>
<feature type="transmembrane region" description="Helical" evidence="9">
    <location>
        <begin position="477"/>
        <end position="500"/>
    </location>
</feature>
<feature type="region of interest" description="Disordered" evidence="8">
    <location>
        <begin position="944"/>
        <end position="992"/>
    </location>
</feature>
<dbReference type="PANTHER" id="PTHR13018:SF149">
    <property type="entry name" value="DOMAIN PROTEIN, PUTATIVE (AFU_ORTHOLOGUE AFUA_3G11660)-RELATED"/>
    <property type="match status" value="1"/>
</dbReference>
<evidence type="ECO:0000313" key="13">
    <source>
        <dbReference type="EMBL" id="TIA88997.1"/>
    </source>
</evidence>
<sequence>MVDFIDISQNALETFNQSKHVDASAVWLQFAVMTGISLLTVLLFSLLRPRNKVVYAPKAKQALDSVKHLPALNDSFFSWVKPMFSMKESQLVQHIGLDAVTFIRFLRMLCEIFICIVVVCCGALIPVNMVYNYKYVNESDRTWLDATTIIAVSGRVLWAHCAAAYVVVGVVLWRIWVHTREMVQLRKEWFRSEEYQTSLYARTLMIQNLPKKLMSDHGLLSILKSDPNAIHSKKKRSIDVPYDFSSTHVSRRVGKLPTLIKKHNNAVKNLEQTLTTYFKKGTILNRPRPVHRVGGFLCFGGTKVDAIRYYTDKIKNYETEIEATKDNLDFKKAENFGFASLVSVPAAHVVAYKCRNKHPNGTNIDLAPNPKDIIWDNLTDPPSVWTKMWGWIFLAFVCFLNTIPLIFISFLANISATAVYFPGLQDWQNKSPWSFSLMAGILPPLVSGLFAYYLPIIIRKLTEYKGAATESRLDRAVIARLFAFLIISQLFIFTLISVGFNLVSNIVSQVQDQTSFVDILKSMDTLPESIESAYVSQSSYWLKWFPLRGFLVFFDLAQLGNLIFIFVRTHVFGRTPRDIKDWTRPPPFEYAVYYSSMLFMACVALIYAPIAPLVAAAALIIFLISAFVQKYQLMYVFVTGVETGGRIWNVVMNRMLFGLIAMQAIMLLSLGLKLGWATGKWSAAIPPMLVIVGFKYMLNRTFSKHFYYYLPDSEEAASSRVHNEKADVKRGRLAKRFGHAALHADLYTVQVHDKHVHLLEEVLPQSVHRSNNFKEEVVSSEGLKFEAVTQEQLEELPVRDRGEMDWDFRSMNSAVTGSKFGSYGAGIDRAGAGTPGSMFSYAAPTLPFNGGTRQYPTHTTMPSISESSSSLSMGKSMDWGMQAPHNAVNMSNTSLHKVDESFDRPLLDGINVRSGVYNHGMYTPVNLNEEEDDDVTPTVNTFANHPQAQAQRRNSTESSDSSSVYSASDAHTRLTVTNDTPAPAYSEYPPRY</sequence>
<feature type="domain" description="CSC1/OSCA1-like 7TM region" evidence="10">
    <location>
        <begin position="387"/>
        <end position="668"/>
    </location>
</feature>
<keyword evidence="5 9" id="KW-1133">Transmembrane helix</keyword>
<feature type="domain" description="CSC1/OSCA1-like cytosolic" evidence="12">
    <location>
        <begin position="201"/>
        <end position="377"/>
    </location>
</feature>
<dbReference type="InterPro" id="IPR045122">
    <property type="entry name" value="Csc1-like"/>
</dbReference>
<dbReference type="Pfam" id="PF13967">
    <property type="entry name" value="RSN1_TM"/>
    <property type="match status" value="1"/>
</dbReference>
<evidence type="ECO:0000259" key="12">
    <source>
        <dbReference type="Pfam" id="PF14703"/>
    </source>
</evidence>
<feature type="compositionally biased region" description="Low complexity" evidence="8">
    <location>
        <begin position="956"/>
        <end position="968"/>
    </location>
</feature>
<comment type="caution">
    <text evidence="13">The sequence shown here is derived from an EMBL/GenBank/DDBJ whole genome shotgun (WGS) entry which is preliminary data.</text>
</comment>
<feature type="transmembrane region" description="Helical" evidence="9">
    <location>
        <begin position="681"/>
        <end position="698"/>
    </location>
</feature>
<evidence type="ECO:0000256" key="7">
    <source>
        <dbReference type="SAM" id="Coils"/>
    </source>
</evidence>
<organism evidence="13 14">
    <name type="scientific">Wallemia hederae</name>
    <dbReference type="NCBI Taxonomy" id="1540922"/>
    <lineage>
        <taxon>Eukaryota</taxon>
        <taxon>Fungi</taxon>
        <taxon>Dikarya</taxon>
        <taxon>Basidiomycota</taxon>
        <taxon>Wallemiomycotina</taxon>
        <taxon>Wallemiomycetes</taxon>
        <taxon>Wallemiales</taxon>
        <taxon>Wallemiaceae</taxon>
        <taxon>Wallemia</taxon>
    </lineage>
</organism>
<keyword evidence="14" id="KW-1185">Reference proteome</keyword>
<keyword evidence="7" id="KW-0175">Coiled coil</keyword>
<evidence type="ECO:0000256" key="4">
    <source>
        <dbReference type="ARBA" id="ARBA00022692"/>
    </source>
</evidence>
<dbReference type="PANTHER" id="PTHR13018">
    <property type="entry name" value="PROBABLE MEMBRANE PROTEIN DUF221-RELATED"/>
    <property type="match status" value="1"/>
</dbReference>
<evidence type="ECO:0000256" key="2">
    <source>
        <dbReference type="ARBA" id="ARBA00007779"/>
    </source>
</evidence>
<dbReference type="GO" id="GO:0005886">
    <property type="term" value="C:plasma membrane"/>
    <property type="evidence" value="ECO:0007669"/>
    <property type="project" value="TreeGrafter"/>
</dbReference>
<evidence type="ECO:0000313" key="14">
    <source>
        <dbReference type="Proteomes" id="UP000310189"/>
    </source>
</evidence>
<evidence type="ECO:0000256" key="1">
    <source>
        <dbReference type="ARBA" id="ARBA00004141"/>
    </source>
</evidence>
<comment type="similarity">
    <text evidence="2">Belongs to the CSC1 (TC 1.A.17) family.</text>
</comment>
<evidence type="ECO:0000256" key="5">
    <source>
        <dbReference type="ARBA" id="ARBA00022989"/>
    </source>
</evidence>
<accession>A0A4T0FKD4</accession>
<gene>
    <name evidence="13" type="ORF">E3P99_02282</name>
</gene>
<keyword evidence="3" id="KW-0813">Transport</keyword>
<evidence type="ECO:0008006" key="15">
    <source>
        <dbReference type="Google" id="ProtNLM"/>
    </source>
</evidence>
<feature type="transmembrane region" description="Helical" evidence="9">
    <location>
        <begin position="613"/>
        <end position="634"/>
    </location>
</feature>
<feature type="transmembrane region" description="Helical" evidence="9">
    <location>
        <begin position="391"/>
        <end position="421"/>
    </location>
</feature>
<comment type="subcellular location">
    <subcellularLocation>
        <location evidence="1">Membrane</location>
        <topology evidence="1">Multi-pass membrane protein</topology>
    </subcellularLocation>
</comment>
<proteinExistence type="inferred from homology"/>
<evidence type="ECO:0000256" key="6">
    <source>
        <dbReference type="ARBA" id="ARBA00023136"/>
    </source>
</evidence>
<dbReference type="InterPro" id="IPR003864">
    <property type="entry name" value="CSC1/OSCA1-like_7TM"/>
</dbReference>
<dbReference type="EMBL" id="SPNW01000031">
    <property type="protein sequence ID" value="TIA88997.1"/>
    <property type="molecule type" value="Genomic_DNA"/>
</dbReference>
<feature type="transmembrane region" description="Helical" evidence="9">
    <location>
        <begin position="655"/>
        <end position="675"/>
    </location>
</feature>
<dbReference type="AlphaFoldDB" id="A0A4T0FKD4"/>
<dbReference type="Pfam" id="PF02714">
    <property type="entry name" value="RSN1_7TM"/>
    <property type="match status" value="1"/>
</dbReference>
<feature type="coiled-coil region" evidence="7">
    <location>
        <begin position="307"/>
        <end position="334"/>
    </location>
</feature>
<dbReference type="InterPro" id="IPR027815">
    <property type="entry name" value="CSC1/OSCA1-like_cyt"/>
</dbReference>
<feature type="transmembrane region" description="Helical" evidence="9">
    <location>
        <begin position="433"/>
        <end position="456"/>
    </location>
</feature>
<protein>
    <recommendedName>
        <fullName evidence="15">CSC1/OSCA1-like 7TM region domain-containing protein</fullName>
    </recommendedName>
</protein>
<name>A0A4T0FKD4_9BASI</name>
<evidence type="ECO:0000256" key="3">
    <source>
        <dbReference type="ARBA" id="ARBA00022448"/>
    </source>
</evidence>
<feature type="transmembrane region" description="Helical" evidence="9">
    <location>
        <begin position="157"/>
        <end position="177"/>
    </location>
</feature>
<dbReference type="Proteomes" id="UP000310189">
    <property type="component" value="Unassembled WGS sequence"/>
</dbReference>
<keyword evidence="6 9" id="KW-0472">Membrane</keyword>